<dbReference type="AlphaFoldDB" id="A0A7Y3RL13"/>
<keyword evidence="2" id="KW-1185">Reference proteome</keyword>
<organism evidence="1 2">
    <name type="scientific">Parvularcula mediterranea</name>
    <dbReference type="NCBI Taxonomy" id="2732508"/>
    <lineage>
        <taxon>Bacteria</taxon>
        <taxon>Pseudomonadati</taxon>
        <taxon>Pseudomonadota</taxon>
        <taxon>Alphaproteobacteria</taxon>
        <taxon>Parvularculales</taxon>
        <taxon>Parvularculaceae</taxon>
        <taxon>Parvularcula</taxon>
    </lineage>
</organism>
<dbReference type="Proteomes" id="UP000536835">
    <property type="component" value="Unassembled WGS sequence"/>
</dbReference>
<dbReference type="EMBL" id="JABFCX010000002">
    <property type="protein sequence ID" value="NNU15297.1"/>
    <property type="molecule type" value="Genomic_DNA"/>
</dbReference>
<dbReference type="RefSeq" id="WP_173196676.1">
    <property type="nucleotide sequence ID" value="NZ_JABFCX010000002.1"/>
</dbReference>
<evidence type="ECO:0000313" key="2">
    <source>
        <dbReference type="Proteomes" id="UP000536835"/>
    </source>
</evidence>
<gene>
    <name evidence="1" type="ORF">HK107_03025</name>
</gene>
<evidence type="ECO:0000313" key="1">
    <source>
        <dbReference type="EMBL" id="NNU15297.1"/>
    </source>
</evidence>
<proteinExistence type="predicted"/>
<name>A0A7Y3RL13_9PROT</name>
<sequence length="468" mass="48644">MSRVETRSLAPEAEGAAEARPLGVIASVAPGRVIAALSASFAQEEGVTIGTLLRIDGEPAAVAVVTGIEAPAADIDAEAFDVVLAEAELVGRIGAGGLVESRIHCPTVGVRTSRLDTAAALAAREAGLRLAVPIGEADGPFSIEADRILSEGVSIVGPDLASARAMAVTVRSLLKRGFPARLVLVDPDNLFTRSFGNAASIVDASAGFIAPGLLTADELADCLEAVGDPLSREDLRLLKAVMRGQGGTLRDLIGDLEREREQGAPGTGAACASVVRRLRAAREDARLAPVFGEDADHLSPDDLLQRLFRLPDGSPPMAVCQLGGCEAALQPVLTRIILRLSRTLARSTEGRIPVLMAVHGADRLLGEDDDTEPSGSFAVLSAGREPLIAGVTLYHAAAKVRDDAVAAQLKQLDGADLLAFDWELPWPQALTLTPLPESAQPRPLTTAAGERDVHALIDAARSAFAATS</sequence>
<comment type="caution">
    <text evidence="1">The sequence shown here is derived from an EMBL/GenBank/DDBJ whole genome shotgun (WGS) entry which is preliminary data.</text>
</comment>
<protein>
    <submittedName>
        <fullName evidence="1">Uncharacterized protein</fullName>
    </submittedName>
</protein>
<accession>A0A7Y3RL13</accession>
<reference evidence="1 2" key="1">
    <citation type="submission" date="2020-05" db="EMBL/GenBank/DDBJ databases">
        <title>Parvularcula mediterraneae sp. nov., isolated from polypropylene straw from shallow seawater of the seashore of Laganas in Zakynthos island, Greece.</title>
        <authorList>
            <person name="Szabo I."/>
            <person name="Al-Omari J."/>
            <person name="Rado J."/>
            <person name="Szerdahelyi G.S."/>
        </authorList>
    </citation>
    <scope>NUCLEOTIDE SEQUENCE [LARGE SCALE GENOMIC DNA]</scope>
    <source>
        <strain evidence="1 2">ZS-1/3</strain>
    </source>
</reference>